<sequence>MSTADRRTLIVDAAIDLIATQGIRALTHRAIDTALQLPAGSSSYYYRTKRTLIEAIVERITARSRADFAAAQLAPPGPLAPDAIAADIAGWLDRLLTERRNHLIVRHALILELLADADLRARLARSLFSAERARNLFAALRVADPGAAAADFIAVLEGAIFDRFAGLRADLAPGSPESIRQLTGLLSAFFRGVGGAT</sequence>
<dbReference type="SUPFAM" id="SSF46689">
    <property type="entry name" value="Homeodomain-like"/>
    <property type="match status" value="1"/>
</dbReference>
<evidence type="ECO:0000313" key="4">
    <source>
        <dbReference type="EMBL" id="QIS01378.1"/>
    </source>
</evidence>
<organism evidence="4 5">
    <name type="scientific">Nocardia brasiliensis</name>
    <dbReference type="NCBI Taxonomy" id="37326"/>
    <lineage>
        <taxon>Bacteria</taxon>
        <taxon>Bacillati</taxon>
        <taxon>Actinomycetota</taxon>
        <taxon>Actinomycetes</taxon>
        <taxon>Mycobacteriales</taxon>
        <taxon>Nocardiaceae</taxon>
        <taxon>Nocardia</taxon>
    </lineage>
</organism>
<feature type="DNA-binding region" description="H-T-H motif" evidence="2">
    <location>
        <begin position="27"/>
        <end position="46"/>
    </location>
</feature>
<feature type="domain" description="HTH tetR-type" evidence="3">
    <location>
        <begin position="4"/>
        <end position="64"/>
    </location>
</feature>
<proteinExistence type="predicted"/>
<evidence type="ECO:0000256" key="1">
    <source>
        <dbReference type="ARBA" id="ARBA00023125"/>
    </source>
</evidence>
<keyword evidence="1 2" id="KW-0238">DNA-binding</keyword>
<dbReference type="GO" id="GO:0003677">
    <property type="term" value="F:DNA binding"/>
    <property type="evidence" value="ECO:0007669"/>
    <property type="project" value="UniProtKB-UniRule"/>
</dbReference>
<dbReference type="EMBL" id="CP046171">
    <property type="protein sequence ID" value="QIS01378.1"/>
    <property type="molecule type" value="Genomic_DNA"/>
</dbReference>
<evidence type="ECO:0000259" key="3">
    <source>
        <dbReference type="PROSITE" id="PS50977"/>
    </source>
</evidence>
<dbReference type="InterPro" id="IPR001647">
    <property type="entry name" value="HTH_TetR"/>
</dbReference>
<reference evidence="4 5" key="1">
    <citation type="journal article" date="2019" name="ACS Chem. Biol.">
        <title>Identification and Mobilization of a Cryptic Antibiotic Biosynthesis Gene Locus from a Human-Pathogenic Nocardia Isolate.</title>
        <authorList>
            <person name="Herisse M."/>
            <person name="Ishida K."/>
            <person name="Porter J.L."/>
            <person name="Howden B."/>
            <person name="Hertweck C."/>
            <person name="Stinear T.P."/>
            <person name="Pidot S.J."/>
        </authorList>
    </citation>
    <scope>NUCLEOTIDE SEQUENCE [LARGE SCALE GENOMIC DNA]</scope>
    <source>
        <strain evidence="4 5">AUSMDU00024985</strain>
    </source>
</reference>
<dbReference type="InterPro" id="IPR041583">
    <property type="entry name" value="TetR_C_31"/>
</dbReference>
<dbReference type="Gene3D" id="1.10.357.10">
    <property type="entry name" value="Tetracycline Repressor, domain 2"/>
    <property type="match status" value="1"/>
</dbReference>
<dbReference type="Pfam" id="PF00440">
    <property type="entry name" value="TetR_N"/>
    <property type="match status" value="1"/>
</dbReference>
<dbReference type="Proteomes" id="UP000501705">
    <property type="component" value="Chromosome"/>
</dbReference>
<dbReference type="PROSITE" id="PS50977">
    <property type="entry name" value="HTH_TETR_2"/>
    <property type="match status" value="1"/>
</dbReference>
<dbReference type="Pfam" id="PF17940">
    <property type="entry name" value="TetR_C_31"/>
    <property type="match status" value="1"/>
</dbReference>
<evidence type="ECO:0000313" key="5">
    <source>
        <dbReference type="Proteomes" id="UP000501705"/>
    </source>
</evidence>
<dbReference type="AlphaFoldDB" id="A0A6G9XKE9"/>
<dbReference type="InterPro" id="IPR009057">
    <property type="entry name" value="Homeodomain-like_sf"/>
</dbReference>
<gene>
    <name evidence="4" type="ORF">F5X71_02785</name>
</gene>
<dbReference type="RefSeq" id="WP_167460524.1">
    <property type="nucleotide sequence ID" value="NZ_CP046171.1"/>
</dbReference>
<evidence type="ECO:0000256" key="2">
    <source>
        <dbReference type="PROSITE-ProRule" id="PRU00335"/>
    </source>
</evidence>
<accession>A0A6G9XKE9</accession>
<name>A0A6G9XKE9_NOCBR</name>
<protein>
    <submittedName>
        <fullName evidence="4">TetR family transcriptional regulator</fullName>
    </submittedName>
</protein>